<keyword evidence="5" id="KW-1185">Reference proteome</keyword>
<proteinExistence type="inferred from homology"/>
<dbReference type="Proteomes" id="UP000612585">
    <property type="component" value="Unassembled WGS sequence"/>
</dbReference>
<dbReference type="PROSITE" id="PS50801">
    <property type="entry name" value="STAS"/>
    <property type="match status" value="1"/>
</dbReference>
<dbReference type="InterPro" id="IPR036513">
    <property type="entry name" value="STAS_dom_sf"/>
</dbReference>
<dbReference type="SUPFAM" id="SSF52091">
    <property type="entry name" value="SpoIIaa-like"/>
    <property type="match status" value="1"/>
</dbReference>
<dbReference type="AlphaFoldDB" id="A0A8J4E398"/>
<organism evidence="4 5">
    <name type="scientific">Virgisporangium aurantiacum</name>
    <dbReference type="NCBI Taxonomy" id="175570"/>
    <lineage>
        <taxon>Bacteria</taxon>
        <taxon>Bacillati</taxon>
        <taxon>Actinomycetota</taxon>
        <taxon>Actinomycetes</taxon>
        <taxon>Micromonosporales</taxon>
        <taxon>Micromonosporaceae</taxon>
        <taxon>Virgisporangium</taxon>
    </lineage>
</organism>
<dbReference type="InterPro" id="IPR002645">
    <property type="entry name" value="STAS_dom"/>
</dbReference>
<dbReference type="InterPro" id="IPR003658">
    <property type="entry name" value="Anti-sigma_ant"/>
</dbReference>
<evidence type="ECO:0000256" key="1">
    <source>
        <dbReference type="ARBA" id="ARBA00009013"/>
    </source>
</evidence>
<evidence type="ECO:0000313" key="5">
    <source>
        <dbReference type="Proteomes" id="UP000612585"/>
    </source>
</evidence>
<dbReference type="RefSeq" id="WP_204005107.1">
    <property type="nucleotide sequence ID" value="NZ_BOPG01000057.1"/>
</dbReference>
<evidence type="ECO:0000259" key="3">
    <source>
        <dbReference type="PROSITE" id="PS50801"/>
    </source>
</evidence>
<dbReference type="PANTHER" id="PTHR33495:SF2">
    <property type="entry name" value="ANTI-SIGMA FACTOR ANTAGONIST TM_1081-RELATED"/>
    <property type="match status" value="1"/>
</dbReference>
<dbReference type="PANTHER" id="PTHR33495">
    <property type="entry name" value="ANTI-SIGMA FACTOR ANTAGONIST TM_1081-RELATED-RELATED"/>
    <property type="match status" value="1"/>
</dbReference>
<dbReference type="GO" id="GO:0043856">
    <property type="term" value="F:anti-sigma factor antagonist activity"/>
    <property type="evidence" value="ECO:0007669"/>
    <property type="project" value="InterPro"/>
</dbReference>
<dbReference type="NCBIfam" id="TIGR00377">
    <property type="entry name" value="ant_ant_sig"/>
    <property type="match status" value="1"/>
</dbReference>
<gene>
    <name evidence="4" type="ORF">Vau01_081260</name>
</gene>
<name>A0A8J4E398_9ACTN</name>
<comment type="similarity">
    <text evidence="1 2">Belongs to the anti-sigma-factor antagonist family.</text>
</comment>
<reference evidence="4" key="1">
    <citation type="submission" date="2021-01" db="EMBL/GenBank/DDBJ databases">
        <title>Whole genome shotgun sequence of Virgisporangium aurantiacum NBRC 16421.</title>
        <authorList>
            <person name="Komaki H."/>
            <person name="Tamura T."/>
        </authorList>
    </citation>
    <scope>NUCLEOTIDE SEQUENCE</scope>
    <source>
        <strain evidence="4">NBRC 16421</strain>
    </source>
</reference>
<accession>A0A8J4E398</accession>
<dbReference type="EMBL" id="BOPG01000057">
    <property type="protein sequence ID" value="GIJ60610.1"/>
    <property type="molecule type" value="Genomic_DNA"/>
</dbReference>
<comment type="caution">
    <text evidence="4">The sequence shown here is derived from an EMBL/GenBank/DDBJ whole genome shotgun (WGS) entry which is preliminary data.</text>
</comment>
<dbReference type="CDD" id="cd07043">
    <property type="entry name" value="STAS_anti-anti-sigma_factors"/>
    <property type="match status" value="1"/>
</dbReference>
<sequence>MHLSVTVNVAPDGAVVLSVRGEVDHANAGELRTAIESVLTTQRPHTIRVDLGLVTFIDSGAIGSLVGAHRVAQAGGAGLVVSNASPFVSRQLTVSGVADLLGVPQSGEPLPRL</sequence>
<evidence type="ECO:0000313" key="4">
    <source>
        <dbReference type="EMBL" id="GIJ60610.1"/>
    </source>
</evidence>
<dbReference type="Gene3D" id="3.30.750.24">
    <property type="entry name" value="STAS domain"/>
    <property type="match status" value="1"/>
</dbReference>
<dbReference type="Pfam" id="PF01740">
    <property type="entry name" value="STAS"/>
    <property type="match status" value="1"/>
</dbReference>
<evidence type="ECO:0000256" key="2">
    <source>
        <dbReference type="RuleBase" id="RU003749"/>
    </source>
</evidence>
<protein>
    <recommendedName>
        <fullName evidence="2">Anti-sigma factor antagonist</fullName>
    </recommendedName>
</protein>
<feature type="domain" description="STAS" evidence="3">
    <location>
        <begin position="12"/>
        <end position="113"/>
    </location>
</feature>